<dbReference type="CDD" id="cd18091">
    <property type="entry name" value="SpoU-like_TRM3-like"/>
    <property type="match status" value="1"/>
</dbReference>
<comment type="subcellular location">
    <subcellularLocation>
        <location evidence="1">Secreted</location>
    </subcellularLocation>
</comment>
<dbReference type="InterPro" id="IPR036852">
    <property type="entry name" value="Peptidase_S8/S53_dom_sf"/>
</dbReference>
<dbReference type="Pfam" id="PF05922">
    <property type="entry name" value="Inhibitor_I9"/>
    <property type="match status" value="1"/>
</dbReference>
<evidence type="ECO:0000259" key="12">
    <source>
        <dbReference type="Pfam" id="PF00082"/>
    </source>
</evidence>
<evidence type="ECO:0000256" key="1">
    <source>
        <dbReference type="ARBA" id="ARBA00004613"/>
    </source>
</evidence>
<dbReference type="Proteomes" id="UP000807159">
    <property type="component" value="Chromosome 1"/>
</dbReference>
<evidence type="ECO:0000256" key="2">
    <source>
        <dbReference type="ARBA" id="ARBA00011073"/>
    </source>
</evidence>
<dbReference type="CDD" id="cd02120">
    <property type="entry name" value="PA_subtilisin_like"/>
    <property type="match status" value="1"/>
</dbReference>
<dbReference type="PANTHER" id="PTHR12029">
    <property type="entry name" value="RNA METHYLTRANSFERASE"/>
    <property type="match status" value="1"/>
</dbReference>
<reference evidence="16" key="1">
    <citation type="journal article" date="2021" name="J. Hered.">
        <title>Genome Assembly of Salicaceae Populus deltoides (Eastern Cottonwood) I-69 Based on Nanopore Sequencing and Hi-C Technologies.</title>
        <authorList>
            <person name="Bai S."/>
            <person name="Wu H."/>
            <person name="Zhang J."/>
            <person name="Pan Z."/>
            <person name="Zhao W."/>
            <person name="Li Z."/>
            <person name="Tong C."/>
        </authorList>
    </citation>
    <scope>NUCLEOTIDE SEQUENCE</scope>
    <source>
        <tissue evidence="16">Leaf</tissue>
    </source>
</reference>
<dbReference type="Gene3D" id="3.50.30.30">
    <property type="match status" value="1"/>
</dbReference>
<evidence type="ECO:0000256" key="5">
    <source>
        <dbReference type="ARBA" id="ARBA00022670"/>
    </source>
</evidence>
<sequence length="2728" mass="302464">MNAEESNPMVSIISSLSDSFKQVPLAALPAMLDCILASTGLSPSALFASLLDSFSKFIKDVSEKDLKLDSSMCNYITSMVGSLCHLLNKFGNNTDGLQSFIWKCFIPLMKMVHAFEREMLNEIAESFFCVVSSTHSWGVLEAHLVPFFLRSVGLSMGMIQNEESDAFEWDHFSIYHGLSDLENDFDLDQEPMLSLSGSFPLPISCHILTLILDAALQSFQAVSSTKSMLANGFCDVEKLFSNLLWDLCNMSERLLSQSLEHRSCTIGFLLPIIFKALGSQCSLEITVHGKMFILSRNVFFRKIWKLCRSLFSLGHLERRDAYNVLSLYLSFFSLTEGFGNVDASVKAEEFDVRAEREFWDEIKRGLVDEEGLVRKQSLHILKTVLQISGGSQCYSGVSEKKSQEKHPVPHGMTKREMWADKEAKSLGVWEPCNSADSPLNSQQQWEAFILLYEMLQEYGTHLVEAAWHHQLNLLLQFSVSNNNFTSYIFRGFHQKQTDILREAFSWVTILWQLGFQHDNPQVRCLIMESFLGIEWMKFGNTAKSVSESFVLGPFIEGLNDPVHHKDFGVKGVYNSKTIEGAARFLHQYTSHLDTREGIAFLHSLASVAKHHSFGRAGLMGLAECIASAARGVGRHDSGAKWSEDAFPDEVQVESSPENFSDCRTAFLDVLRFVIESSKQHFNPYYRLQVCEKVLEAATSLVSTLDVPLEILLHFIATLPRAFTDYGGSLRLKTQEWLLGSATEHCNVNCCGAEIQLLKNLQDFPERFTSSPYLVDGFLSLDDEDLDAWESESKRWARALFLIIKGEHQLAPILRFIQNCGVNICKQQSHLEWLPVKFLVLARSLVAEIQIMQERSAQCGIKIKCRSEISLLDTVDQLCYTEASMINGRIHGLFLFILEELVSFADLSSSIFWSSITKETTLPGSVRGKLGGRSQRRLSTSTTAAILQAITSIQAVASISSWCARFKSDVKLSSVWNFLWKFFWKTVSSPTCDSEAGAEICLAAYEALAPVLRALVSTSSSLSLDLIRENDEFSAPVVEGKCCLDSLALSFLQNINNLLAVGVLARTRRAVLLNQKWICLESLLSIPYSAPWNVLNLEDGSLFFSDSAIRCIFSDLVESLDNAGEGSVLPMLRSVRLALGLIASGKLDSHVSSCNGVDAQMMWRLVNSSWILHVNCNKRRVASIAALLSSVLHRSVFTDEGMHLINNRPGPLKWFVENVIEEGTKSPRTIRLAALHLTGLWLSHPKTIKYYMKELKLLSLYGSVAFDEDFEAELCDNQDASTEVSLLAKSPDPELTEAFINTELYARVSVAVLFYKLADLANLVGSENENEDCHAALESGKLFLQELLDSAVNDKDLAKELYKKYSGIHRRKIRAWQMICVLSRFVTDDIVAQVTHSLHISLYRNNFPAVRQYLETFAINIYLKFPLLVREQLVPILQDYNMKPQALSSYVFIAANVILHASNANQSRHFNELLPPIIPLLTSHHHSLRGFTQLLVYQVFCKYFPMVDYGASEMPLEKMCFEDLKSYLAKNPDCRRLRASMEGYLDAYNPIASGTPAGIFIDRVEELGFECVPTSLMEEVLNFLNDVREDLRCSMAKDVVTIKNESLKTDEDGNCRQTVIDSRLPKETSFDFQKKLTLSKHEKQDTDSSSVLGNNEACKQLLEMEKEDELLDQSLQSRRLTMEKIRASRQQFILVASLLDRIPNLAGLARTCEVFKVSGLAIADASILRDKQFQLISVTAEKWVPIIEVPVNSVKHFLEKKKRDGFSILGLEQTANSVPLDHYAFPKKTVLVLGREKEGIPVDIIHMLDACIEIPQLGVVRSLNVHVSGAIALWDRFFSVVLFRYNFVISGQWHYLTYNSCLTNNCKGSIVGSINMHDQRALHIIIPYTKEAPACMQLKRRQKLGLGSRRCCLPFTSAHRLPCLLDLDLDLFYLQRYRTIISLYIFGKALQAPAIPVTVRKSNLTPHRIEEASLAYKERLRTSHDVFLESLLLKDTYNKLYSYTHLLNGFAVNVKSKEVLRTLKNATGVRAIHEDVKMEKFTTHTPRFLGIPTGVWPILGGAESSGEGVIIGFIDTGINPLHPSFTGGSSARFTNSSKFKGKCVTGEKFPSTACNGKIVGAQYFARAAIAAGDFNATRDYASPYDADGHGSHTASTAAGNHQIPVIANDFNYGYASGMAPGARIAVYKALYTFGGYMSDVVAAVDQAVEDGVDILSLSIGPSSVPSGPSAFLNVLEMELLFATKAGVFVVQAAGNGGPSPSSILSFSPWITSVAASVIDRKYSNSIILGNGRSFSGTGLAPPTAGEMPYRIVAAADVSHRNTTSVLEVESCQHPEHFILSSVRNKLVICTYTFDFEYEAASIAAVANTIQKIGAAGFIITMDPDIGSEQVKGTTMTMQVPAIILNNIQSSRALWEYYNSNTIRSTSGQAVGFAARARILDGRRAFFTRQAPIVASYSSRGPDVSNALLQTADVLKPNVMAPGSSIWAAWSPNSEGDPSIKGQNFALVSGTSMATPHIAGVAALIKQKHPRWSPAAITSAMMTTASTFDHSGSPILAQLTNQIAPATPFDFGAGFINPVHAIDPGLVFDSNFEQYVQFLCAVPGVDEGSVRRAVGTGCPTNRRAWCSDLNTASVTISNLVGSRKVIRSVTNVSSRNEVYRVTVRQPSGVNVTVSPRVVVINGNASKHLRIVLTAIKATRTYTFGEMVLHGSRKHVVRVPIAVYVSTSLKS</sequence>
<evidence type="ECO:0000256" key="8">
    <source>
        <dbReference type="ARBA" id="ARBA00022825"/>
    </source>
</evidence>
<feature type="active site" description="Charge relay system" evidence="9 10">
    <location>
        <position position="2074"/>
    </location>
</feature>
<dbReference type="PROSITE" id="PS00136">
    <property type="entry name" value="SUBTILASE_ASP"/>
    <property type="match status" value="1"/>
</dbReference>
<evidence type="ECO:0000256" key="7">
    <source>
        <dbReference type="ARBA" id="ARBA00022801"/>
    </source>
</evidence>
<evidence type="ECO:0000313" key="16">
    <source>
        <dbReference type="EMBL" id="KAH8521370.1"/>
    </source>
</evidence>
<dbReference type="InterPro" id="IPR000209">
    <property type="entry name" value="Peptidase_S8/S53_dom"/>
</dbReference>
<dbReference type="Pfam" id="PF00082">
    <property type="entry name" value="Peptidase_S8"/>
    <property type="match status" value="1"/>
</dbReference>
<keyword evidence="7 10" id="KW-0378">Hydrolase</keyword>
<dbReference type="PROSITE" id="PS00138">
    <property type="entry name" value="SUBTILASE_SER"/>
    <property type="match status" value="1"/>
</dbReference>
<keyword evidence="5 10" id="KW-0645">Protease</keyword>
<dbReference type="InterPro" id="IPR023827">
    <property type="entry name" value="Peptidase_S8_Asp-AS"/>
</dbReference>
<keyword evidence="8 10" id="KW-0720">Serine protease</keyword>
<dbReference type="InterPro" id="IPR044748">
    <property type="entry name" value="Trm3/TARBP1_C"/>
</dbReference>
<dbReference type="Gene3D" id="3.40.50.200">
    <property type="entry name" value="Peptidase S8/S53 domain"/>
    <property type="match status" value="1"/>
</dbReference>
<evidence type="ECO:0000259" key="13">
    <source>
        <dbReference type="Pfam" id="PF00588"/>
    </source>
</evidence>
<dbReference type="InterPro" id="IPR010259">
    <property type="entry name" value="S8pro/Inhibitor_I9"/>
</dbReference>
<feature type="domain" description="Inhibitor I9" evidence="14">
    <location>
        <begin position="1976"/>
        <end position="2038"/>
    </location>
</feature>
<feature type="domain" description="Peptidase S8/S53" evidence="12">
    <location>
        <begin position="2065"/>
        <end position="2558"/>
    </location>
</feature>
<evidence type="ECO:0000256" key="4">
    <source>
        <dbReference type="ARBA" id="ARBA00022603"/>
    </source>
</evidence>
<dbReference type="CDD" id="cd04852">
    <property type="entry name" value="Peptidases_S8_3"/>
    <property type="match status" value="1"/>
</dbReference>
<feature type="active site" description="Charge relay system" evidence="9 10">
    <location>
        <position position="2148"/>
    </location>
</feature>
<dbReference type="GO" id="GO:0016423">
    <property type="term" value="F:tRNA (guanine) methyltransferase activity"/>
    <property type="evidence" value="ECO:0007669"/>
    <property type="project" value="InterPro"/>
</dbReference>
<comment type="caution">
    <text evidence="16">The sequence shown here is derived from an EMBL/GenBank/DDBJ whole genome shotgun (WGS) entry which is preliminary data.</text>
</comment>
<evidence type="ECO:0000256" key="3">
    <source>
        <dbReference type="ARBA" id="ARBA00022525"/>
    </source>
</evidence>
<dbReference type="InterPro" id="IPR034197">
    <property type="entry name" value="Peptidases_S8_3"/>
</dbReference>
<accession>A0A8T2ZVL6</accession>
<keyword evidence="3" id="KW-0964">Secreted</keyword>
<dbReference type="InterPro" id="IPR015500">
    <property type="entry name" value="Peptidase_S8_subtilisin-rel"/>
</dbReference>
<keyword evidence="6" id="KW-0808">Transferase</keyword>
<dbReference type="GO" id="GO:0006508">
    <property type="term" value="P:proteolysis"/>
    <property type="evidence" value="ECO:0007669"/>
    <property type="project" value="UniProtKB-KW"/>
</dbReference>
<dbReference type="PANTHER" id="PTHR12029:SF11">
    <property type="entry name" value="METHYLTRANSFERASE TARBP1-RELATED"/>
    <property type="match status" value="1"/>
</dbReference>
<dbReference type="InterPro" id="IPR023828">
    <property type="entry name" value="Peptidase_S8_Ser-AS"/>
</dbReference>
<feature type="domain" description="tRNA/rRNA methyltransferase SpoU type" evidence="13">
    <location>
        <begin position="1691"/>
        <end position="1833"/>
    </location>
</feature>
<dbReference type="Gene3D" id="2.60.40.2310">
    <property type="match status" value="1"/>
</dbReference>
<evidence type="ECO:0008006" key="18">
    <source>
        <dbReference type="Google" id="ProtNLM"/>
    </source>
</evidence>
<proteinExistence type="inferred from homology"/>
<dbReference type="InterPro" id="IPR016024">
    <property type="entry name" value="ARM-type_fold"/>
</dbReference>
<gene>
    <name evidence="16" type="ORF">H0E87_002421</name>
</gene>
<dbReference type="Pfam" id="PF00588">
    <property type="entry name" value="SpoU_methylase"/>
    <property type="match status" value="1"/>
</dbReference>
<dbReference type="SUPFAM" id="SSF75217">
    <property type="entry name" value="alpha/beta knot"/>
    <property type="match status" value="1"/>
</dbReference>
<dbReference type="InterPro" id="IPR029028">
    <property type="entry name" value="Alpha/beta_knot_MTases"/>
</dbReference>
<dbReference type="Pfam" id="PF17766">
    <property type="entry name" value="fn3_6"/>
    <property type="match status" value="1"/>
</dbReference>
<keyword evidence="17" id="KW-1185">Reference proteome</keyword>
<evidence type="ECO:0000256" key="11">
    <source>
        <dbReference type="RuleBase" id="RU003355"/>
    </source>
</evidence>
<protein>
    <recommendedName>
        <fullName evidence="18">tRNA/rRNA methyltransferase SpoU type domain-containing protein</fullName>
    </recommendedName>
</protein>
<dbReference type="InterPro" id="IPR045330">
    <property type="entry name" value="TRM3/TARBP1"/>
</dbReference>
<dbReference type="PROSITE" id="PS51892">
    <property type="entry name" value="SUBTILASE"/>
    <property type="match status" value="1"/>
</dbReference>
<evidence type="ECO:0000259" key="15">
    <source>
        <dbReference type="Pfam" id="PF17766"/>
    </source>
</evidence>
<dbReference type="Gene3D" id="3.40.1280.10">
    <property type="match status" value="1"/>
</dbReference>
<dbReference type="EMBL" id="JACEGQ020000001">
    <property type="protein sequence ID" value="KAH8521370.1"/>
    <property type="molecule type" value="Genomic_DNA"/>
</dbReference>
<dbReference type="InterPro" id="IPR001537">
    <property type="entry name" value="SpoU_MeTrfase"/>
</dbReference>
<evidence type="ECO:0000313" key="17">
    <source>
        <dbReference type="Proteomes" id="UP000807159"/>
    </source>
</evidence>
<dbReference type="GO" id="GO:0003723">
    <property type="term" value="F:RNA binding"/>
    <property type="evidence" value="ECO:0007669"/>
    <property type="project" value="InterPro"/>
</dbReference>
<dbReference type="GO" id="GO:0030488">
    <property type="term" value="P:tRNA methylation"/>
    <property type="evidence" value="ECO:0007669"/>
    <property type="project" value="InterPro"/>
</dbReference>
<organism evidence="16 17">
    <name type="scientific">Populus deltoides</name>
    <name type="common">Eastern poplar</name>
    <name type="synonym">Eastern cottonwood</name>
    <dbReference type="NCBI Taxonomy" id="3696"/>
    <lineage>
        <taxon>Eukaryota</taxon>
        <taxon>Viridiplantae</taxon>
        <taxon>Streptophyta</taxon>
        <taxon>Embryophyta</taxon>
        <taxon>Tracheophyta</taxon>
        <taxon>Spermatophyta</taxon>
        <taxon>Magnoliopsida</taxon>
        <taxon>eudicotyledons</taxon>
        <taxon>Gunneridae</taxon>
        <taxon>Pentapetalae</taxon>
        <taxon>rosids</taxon>
        <taxon>fabids</taxon>
        <taxon>Malpighiales</taxon>
        <taxon>Salicaceae</taxon>
        <taxon>Saliceae</taxon>
        <taxon>Populus</taxon>
    </lineage>
</organism>
<feature type="domain" description="Subtilisin-like protease fibronectin type-III" evidence="15">
    <location>
        <begin position="2626"/>
        <end position="2720"/>
    </location>
</feature>
<dbReference type="GO" id="GO:0004252">
    <property type="term" value="F:serine-type endopeptidase activity"/>
    <property type="evidence" value="ECO:0007669"/>
    <property type="project" value="UniProtKB-UniRule"/>
</dbReference>
<dbReference type="SUPFAM" id="SSF52743">
    <property type="entry name" value="Subtilisin-like"/>
    <property type="match status" value="1"/>
</dbReference>
<dbReference type="InterPro" id="IPR041469">
    <property type="entry name" value="Subtilisin-like_FN3"/>
</dbReference>
<evidence type="ECO:0000256" key="9">
    <source>
        <dbReference type="PIRSR" id="PIRSR615500-1"/>
    </source>
</evidence>
<evidence type="ECO:0000259" key="14">
    <source>
        <dbReference type="Pfam" id="PF05922"/>
    </source>
</evidence>
<dbReference type="PRINTS" id="PR00723">
    <property type="entry name" value="SUBTILISIN"/>
</dbReference>
<keyword evidence="4" id="KW-0489">Methyltransferase</keyword>
<comment type="similarity">
    <text evidence="2 10 11">Belongs to the peptidase S8 family.</text>
</comment>
<dbReference type="InterPro" id="IPR029026">
    <property type="entry name" value="tRNA_m1G_MTases_N"/>
</dbReference>
<dbReference type="GO" id="GO:0005576">
    <property type="term" value="C:extracellular region"/>
    <property type="evidence" value="ECO:0007669"/>
    <property type="project" value="UniProtKB-SubCell"/>
</dbReference>
<feature type="active site" description="Charge relay system" evidence="9 10">
    <location>
        <position position="2510"/>
    </location>
</feature>
<name>A0A8T2ZVL6_POPDE</name>
<evidence type="ECO:0000256" key="6">
    <source>
        <dbReference type="ARBA" id="ARBA00022679"/>
    </source>
</evidence>
<evidence type="ECO:0000256" key="10">
    <source>
        <dbReference type="PROSITE-ProRule" id="PRU01240"/>
    </source>
</evidence>
<dbReference type="SUPFAM" id="SSF48371">
    <property type="entry name" value="ARM repeat"/>
    <property type="match status" value="1"/>
</dbReference>